<dbReference type="Pfam" id="PF18199">
    <property type="entry name" value="Dynein_C"/>
    <property type="match status" value="1"/>
</dbReference>
<sequence length="132" mass="15519">VALQECERMNILIKEIKRSVRELLLGLKGELTPVMEKLMLCYDHIPDTWMRLAYPSLMGLQSWFSDLILRCKELGYWLSDFKLPSAIWLGGLFNPQSFLTAIMQETARKNEWPLDRMCLNCEVTRYEKDDIT</sequence>
<dbReference type="STRING" id="36166.T1H7L9"/>
<evidence type="ECO:0000313" key="2">
    <source>
        <dbReference type="EnsemblMetazoa" id="MESCA012756-PA"/>
    </source>
</evidence>
<dbReference type="HOGENOM" id="CLU_1922339_0_0_1"/>
<dbReference type="PANTHER" id="PTHR46961:SF20">
    <property type="entry name" value="LOW QUALITY PROTEIN: DYNEIN BETA CHAIN, CILIARY-LIKE"/>
    <property type="match status" value="1"/>
</dbReference>
<evidence type="ECO:0000259" key="1">
    <source>
        <dbReference type="Pfam" id="PF18199"/>
    </source>
</evidence>
<reference evidence="3" key="1">
    <citation type="submission" date="2013-02" db="EMBL/GenBank/DDBJ databases">
        <authorList>
            <person name="Hughes D."/>
        </authorList>
    </citation>
    <scope>NUCLEOTIDE SEQUENCE</scope>
    <source>
        <strain>Durham</strain>
        <strain evidence="3">NC isolate 2 -- Noor lab</strain>
    </source>
</reference>
<dbReference type="Proteomes" id="UP000015102">
    <property type="component" value="Unassembled WGS sequence"/>
</dbReference>
<dbReference type="GO" id="GO:0030286">
    <property type="term" value="C:dynein complex"/>
    <property type="evidence" value="ECO:0007669"/>
    <property type="project" value="InterPro"/>
</dbReference>
<dbReference type="PANTHER" id="PTHR46961">
    <property type="entry name" value="DYNEIN HEAVY CHAIN 1, AXONEMAL-LIKE PROTEIN"/>
    <property type="match status" value="1"/>
</dbReference>
<dbReference type="GO" id="GO:0007018">
    <property type="term" value="P:microtubule-based movement"/>
    <property type="evidence" value="ECO:0007669"/>
    <property type="project" value="InterPro"/>
</dbReference>
<dbReference type="InterPro" id="IPR043160">
    <property type="entry name" value="Dynein_C_barrel"/>
</dbReference>
<dbReference type="AlphaFoldDB" id="T1H7L9"/>
<dbReference type="GO" id="GO:0051959">
    <property type="term" value="F:dynein light intermediate chain binding"/>
    <property type="evidence" value="ECO:0007669"/>
    <property type="project" value="InterPro"/>
</dbReference>
<feature type="domain" description="Dynein heavy chain C-terminal" evidence="1">
    <location>
        <begin position="1"/>
        <end position="129"/>
    </location>
</feature>
<dbReference type="InterPro" id="IPR041228">
    <property type="entry name" value="Dynein_C"/>
</dbReference>
<dbReference type="EnsemblMetazoa" id="MESCA012756-RA">
    <property type="protein sequence ID" value="MESCA012756-PA"/>
    <property type="gene ID" value="MESCA012756"/>
</dbReference>
<organism evidence="2 3">
    <name type="scientific">Megaselia scalaris</name>
    <name type="common">Humpbacked fly</name>
    <name type="synonym">Phora scalaris</name>
    <dbReference type="NCBI Taxonomy" id="36166"/>
    <lineage>
        <taxon>Eukaryota</taxon>
        <taxon>Metazoa</taxon>
        <taxon>Ecdysozoa</taxon>
        <taxon>Arthropoda</taxon>
        <taxon>Hexapoda</taxon>
        <taxon>Insecta</taxon>
        <taxon>Pterygota</taxon>
        <taxon>Neoptera</taxon>
        <taxon>Endopterygota</taxon>
        <taxon>Diptera</taxon>
        <taxon>Brachycera</taxon>
        <taxon>Muscomorpha</taxon>
        <taxon>Platypezoidea</taxon>
        <taxon>Phoridae</taxon>
        <taxon>Megaseliini</taxon>
        <taxon>Megaselia</taxon>
    </lineage>
</organism>
<reference evidence="2" key="2">
    <citation type="submission" date="2015-06" db="UniProtKB">
        <authorList>
            <consortium name="EnsemblMetazoa"/>
        </authorList>
    </citation>
    <scope>IDENTIFICATION</scope>
</reference>
<dbReference type="InterPro" id="IPR026983">
    <property type="entry name" value="DHC"/>
</dbReference>
<name>T1H7L9_MEGSC</name>
<accession>T1H7L9</accession>
<proteinExistence type="predicted"/>
<dbReference type="OMA" id="NCEVTRY"/>
<protein>
    <recommendedName>
        <fullName evidence="1">Dynein heavy chain C-terminal domain-containing protein</fullName>
    </recommendedName>
</protein>
<dbReference type="Gene3D" id="3.10.490.20">
    <property type="match status" value="1"/>
</dbReference>
<dbReference type="GO" id="GO:0045505">
    <property type="term" value="F:dynein intermediate chain binding"/>
    <property type="evidence" value="ECO:0007669"/>
    <property type="project" value="InterPro"/>
</dbReference>
<dbReference type="Gene3D" id="1.20.1270.280">
    <property type="match status" value="1"/>
</dbReference>
<evidence type="ECO:0000313" key="3">
    <source>
        <dbReference type="Proteomes" id="UP000015102"/>
    </source>
</evidence>
<keyword evidence="3" id="KW-1185">Reference proteome</keyword>